<dbReference type="RefSeq" id="WP_042229548.1">
    <property type="nucleotide sequence ID" value="NZ_CP026520.1"/>
</dbReference>
<dbReference type="InterPro" id="IPR050259">
    <property type="entry name" value="SDR"/>
</dbReference>
<reference evidence="5 6" key="1">
    <citation type="submission" date="2018-01" db="EMBL/GenBank/DDBJ databases">
        <title>The whole genome sequencing and assembly of Paenibacillus chitinolyticus KCCM 41400 strain.</title>
        <authorList>
            <person name="Kim J.-Y."/>
            <person name="Park M.-K."/>
            <person name="Lee Y.-J."/>
            <person name="Yi H."/>
            <person name="Bahn Y.-S."/>
            <person name="Kim J.F."/>
            <person name="Lee D.-W."/>
        </authorList>
    </citation>
    <scope>NUCLEOTIDE SEQUENCE [LARGE SCALE GENOMIC DNA]</scope>
    <source>
        <strain evidence="5 6">KCCM 41400</strain>
    </source>
</reference>
<keyword evidence="7" id="KW-1185">Reference proteome</keyword>
<dbReference type="PANTHER" id="PTHR42879:SF2">
    <property type="entry name" value="3-OXOACYL-[ACYL-CARRIER-PROTEIN] REDUCTASE FABG"/>
    <property type="match status" value="1"/>
</dbReference>
<sequence>MATTTYSFAGKTILVTGGSRGIGRAVVKQLASAGARVVFTYSKDREAAETLLDETGNDSSRVSCVQADFTDRLAVAKMVANLLEEGPVHGVVNNAGILRDTPMYRMADEQWDTVLQVNLTSLHIILKNLIRPLAASRGSVVNLSSVTGIAGAAGQTNYAASKAGVIGLTKALAKEAGPLGIRVNAVAPGFIGTDMLESIPARRKRDLEKDIPLRRLGTPEEAASAVLFLLSEEASYINGAVLVVDGGLL</sequence>
<organism evidence="5 6">
    <name type="scientific">Paenibacillus chitinolyticus</name>
    <dbReference type="NCBI Taxonomy" id="79263"/>
    <lineage>
        <taxon>Bacteria</taxon>
        <taxon>Bacillati</taxon>
        <taxon>Bacillota</taxon>
        <taxon>Bacilli</taxon>
        <taxon>Bacillales</taxon>
        <taxon>Paenibacillaceae</taxon>
        <taxon>Paenibacillus</taxon>
    </lineage>
</organism>
<name>A0A410WSC7_9BACL</name>
<dbReference type="FunFam" id="3.40.50.720:FF:000173">
    <property type="entry name" value="3-oxoacyl-[acyl-carrier protein] reductase"/>
    <property type="match status" value="1"/>
</dbReference>
<evidence type="ECO:0000313" key="6">
    <source>
        <dbReference type="Proteomes" id="UP000288943"/>
    </source>
</evidence>
<accession>A0A410WSC7</accession>
<reference evidence="4 7" key="2">
    <citation type="submission" date="2022-05" db="EMBL/GenBank/DDBJ databases">
        <title>Genome Sequencing of Bee-Associated Microbes.</title>
        <authorList>
            <person name="Dunlap C."/>
        </authorList>
    </citation>
    <scope>NUCLEOTIDE SEQUENCE [LARGE SCALE GENOMIC DNA]</scope>
    <source>
        <strain evidence="4 7">NRRL B-23120</strain>
    </source>
</reference>
<dbReference type="NCBIfam" id="NF009466">
    <property type="entry name" value="PRK12826.1-2"/>
    <property type="match status" value="1"/>
</dbReference>
<dbReference type="SUPFAM" id="SSF51735">
    <property type="entry name" value="NAD(P)-binding Rossmann-fold domains"/>
    <property type="match status" value="1"/>
</dbReference>
<dbReference type="InterPro" id="IPR036291">
    <property type="entry name" value="NAD(P)-bd_dom_sf"/>
</dbReference>
<dbReference type="PRINTS" id="PR00081">
    <property type="entry name" value="GDHRDH"/>
</dbReference>
<proteinExistence type="inferred from homology"/>
<dbReference type="Pfam" id="PF13561">
    <property type="entry name" value="adh_short_C2"/>
    <property type="match status" value="1"/>
</dbReference>
<dbReference type="EMBL" id="JAMDMJ010000008">
    <property type="protein sequence ID" value="MCY9595594.1"/>
    <property type="molecule type" value="Genomic_DNA"/>
</dbReference>
<gene>
    <name evidence="4" type="ORF">M5X16_07410</name>
    <name evidence="5" type="ORF">PC41400_06635</name>
</gene>
<protein>
    <submittedName>
        <fullName evidence="5">SDR family NAD(P)-dependent oxidoreductase</fullName>
    </submittedName>
    <submittedName>
        <fullName evidence="4">SDR family oxidoreductase</fullName>
    </submittedName>
</protein>
<dbReference type="AlphaFoldDB" id="A0A410WSC7"/>
<evidence type="ECO:0000259" key="3">
    <source>
        <dbReference type="SMART" id="SM00822"/>
    </source>
</evidence>
<comment type="similarity">
    <text evidence="1">Belongs to the short-chain dehydrogenases/reductases (SDR) family.</text>
</comment>
<dbReference type="GeneID" id="95374495"/>
<evidence type="ECO:0000313" key="7">
    <source>
        <dbReference type="Proteomes" id="UP001527202"/>
    </source>
</evidence>
<dbReference type="EMBL" id="CP026520">
    <property type="protein sequence ID" value="QAV17356.1"/>
    <property type="molecule type" value="Genomic_DNA"/>
</dbReference>
<keyword evidence="2" id="KW-0560">Oxidoreductase</keyword>
<dbReference type="Proteomes" id="UP001527202">
    <property type="component" value="Unassembled WGS sequence"/>
</dbReference>
<dbReference type="Gene3D" id="3.40.50.720">
    <property type="entry name" value="NAD(P)-binding Rossmann-like Domain"/>
    <property type="match status" value="1"/>
</dbReference>
<evidence type="ECO:0000256" key="1">
    <source>
        <dbReference type="ARBA" id="ARBA00006484"/>
    </source>
</evidence>
<dbReference type="PROSITE" id="PS00061">
    <property type="entry name" value="ADH_SHORT"/>
    <property type="match status" value="1"/>
</dbReference>
<dbReference type="OrthoDB" id="9805904at2"/>
<evidence type="ECO:0000313" key="5">
    <source>
        <dbReference type="EMBL" id="QAV17356.1"/>
    </source>
</evidence>
<dbReference type="PANTHER" id="PTHR42879">
    <property type="entry name" value="3-OXOACYL-(ACYL-CARRIER-PROTEIN) REDUCTASE"/>
    <property type="match status" value="1"/>
</dbReference>
<dbReference type="KEGG" id="pchi:PC41400_06635"/>
<evidence type="ECO:0000256" key="2">
    <source>
        <dbReference type="ARBA" id="ARBA00023002"/>
    </source>
</evidence>
<dbReference type="NCBIfam" id="NF005559">
    <property type="entry name" value="PRK07231.1"/>
    <property type="match status" value="1"/>
</dbReference>
<dbReference type="SMART" id="SM00822">
    <property type="entry name" value="PKS_KR"/>
    <property type="match status" value="1"/>
</dbReference>
<dbReference type="GO" id="GO:0016491">
    <property type="term" value="F:oxidoreductase activity"/>
    <property type="evidence" value="ECO:0007669"/>
    <property type="project" value="UniProtKB-KW"/>
</dbReference>
<dbReference type="PRINTS" id="PR00080">
    <property type="entry name" value="SDRFAMILY"/>
</dbReference>
<dbReference type="InterPro" id="IPR002347">
    <property type="entry name" value="SDR_fam"/>
</dbReference>
<dbReference type="GO" id="GO:0032787">
    <property type="term" value="P:monocarboxylic acid metabolic process"/>
    <property type="evidence" value="ECO:0007669"/>
    <property type="project" value="UniProtKB-ARBA"/>
</dbReference>
<dbReference type="Proteomes" id="UP000288943">
    <property type="component" value="Chromosome"/>
</dbReference>
<dbReference type="InterPro" id="IPR020904">
    <property type="entry name" value="Sc_DH/Rdtase_CS"/>
</dbReference>
<dbReference type="InterPro" id="IPR057326">
    <property type="entry name" value="KR_dom"/>
</dbReference>
<evidence type="ECO:0000313" key="4">
    <source>
        <dbReference type="EMBL" id="MCY9595594.1"/>
    </source>
</evidence>
<feature type="domain" description="Ketoreductase" evidence="3">
    <location>
        <begin position="11"/>
        <end position="189"/>
    </location>
</feature>